<accession>A0A392SUV5</accession>
<dbReference type="EMBL" id="LXQA010435223">
    <property type="protein sequence ID" value="MCI51646.1"/>
    <property type="molecule type" value="Genomic_DNA"/>
</dbReference>
<feature type="non-terminal residue" evidence="1">
    <location>
        <position position="56"/>
    </location>
</feature>
<evidence type="ECO:0000313" key="2">
    <source>
        <dbReference type="Proteomes" id="UP000265520"/>
    </source>
</evidence>
<keyword evidence="2" id="KW-1185">Reference proteome</keyword>
<feature type="non-terminal residue" evidence="1">
    <location>
        <position position="1"/>
    </location>
</feature>
<dbReference type="Proteomes" id="UP000265520">
    <property type="component" value="Unassembled WGS sequence"/>
</dbReference>
<name>A0A392SUV5_9FABA</name>
<proteinExistence type="predicted"/>
<organism evidence="1 2">
    <name type="scientific">Trifolium medium</name>
    <dbReference type="NCBI Taxonomy" id="97028"/>
    <lineage>
        <taxon>Eukaryota</taxon>
        <taxon>Viridiplantae</taxon>
        <taxon>Streptophyta</taxon>
        <taxon>Embryophyta</taxon>
        <taxon>Tracheophyta</taxon>
        <taxon>Spermatophyta</taxon>
        <taxon>Magnoliopsida</taxon>
        <taxon>eudicotyledons</taxon>
        <taxon>Gunneridae</taxon>
        <taxon>Pentapetalae</taxon>
        <taxon>rosids</taxon>
        <taxon>fabids</taxon>
        <taxon>Fabales</taxon>
        <taxon>Fabaceae</taxon>
        <taxon>Papilionoideae</taxon>
        <taxon>50 kb inversion clade</taxon>
        <taxon>NPAAA clade</taxon>
        <taxon>Hologalegina</taxon>
        <taxon>IRL clade</taxon>
        <taxon>Trifolieae</taxon>
        <taxon>Trifolium</taxon>
    </lineage>
</organism>
<protein>
    <submittedName>
        <fullName evidence="1">Uncharacterized protein</fullName>
    </submittedName>
</protein>
<evidence type="ECO:0000313" key="1">
    <source>
        <dbReference type="EMBL" id="MCI51646.1"/>
    </source>
</evidence>
<reference evidence="1 2" key="1">
    <citation type="journal article" date="2018" name="Front. Plant Sci.">
        <title>Red Clover (Trifolium pratense) and Zigzag Clover (T. medium) - A Picture of Genomic Similarities and Differences.</title>
        <authorList>
            <person name="Dluhosova J."/>
            <person name="Istvanek J."/>
            <person name="Nedelnik J."/>
            <person name="Repkova J."/>
        </authorList>
    </citation>
    <scope>NUCLEOTIDE SEQUENCE [LARGE SCALE GENOMIC DNA]</scope>
    <source>
        <strain evidence="2">cv. 10/8</strain>
        <tissue evidence="1">Leaf</tissue>
    </source>
</reference>
<comment type="caution">
    <text evidence="1">The sequence shown here is derived from an EMBL/GenBank/DDBJ whole genome shotgun (WGS) entry which is preliminary data.</text>
</comment>
<dbReference type="AlphaFoldDB" id="A0A392SUV5"/>
<sequence>DDGGVRVSVEEKDADVRVPVEEFKLRFLVADVSSAGGSDKATSFGSSASLLGVIPS</sequence>